<name>U9SZ44_RHIID</name>
<dbReference type="EMBL" id="KI296696">
    <property type="protein sequence ID" value="ESA01160.1"/>
    <property type="molecule type" value="Genomic_DNA"/>
</dbReference>
<organism evidence="1">
    <name type="scientific">Rhizophagus irregularis (strain DAOM 181602 / DAOM 197198 / MUCL 43194)</name>
    <name type="common">Arbuscular mycorrhizal fungus</name>
    <name type="synonym">Glomus intraradices</name>
    <dbReference type="NCBI Taxonomy" id="747089"/>
    <lineage>
        <taxon>Eukaryota</taxon>
        <taxon>Fungi</taxon>
        <taxon>Fungi incertae sedis</taxon>
        <taxon>Mucoromycota</taxon>
        <taxon>Glomeromycotina</taxon>
        <taxon>Glomeromycetes</taxon>
        <taxon>Glomerales</taxon>
        <taxon>Glomeraceae</taxon>
        <taxon>Rhizophagus</taxon>
    </lineage>
</organism>
<sequence length="57" mass="6535">MTNLMNCAKLSDEPTSIKNIFNKCNECIGGKNLEDINNGLYELYDKILDSKMMLIYI</sequence>
<protein>
    <submittedName>
        <fullName evidence="1">Uncharacterized protein</fullName>
    </submittedName>
</protein>
<dbReference type="AlphaFoldDB" id="U9SZ44"/>
<evidence type="ECO:0000313" key="1">
    <source>
        <dbReference type="EMBL" id="ESA01160.1"/>
    </source>
</evidence>
<proteinExistence type="predicted"/>
<reference evidence="1" key="1">
    <citation type="submission" date="2013-07" db="EMBL/GenBank/DDBJ databases">
        <title>The genome of an arbuscular mycorrhizal fungus provides insights into the evolution of the oldest plant symbiosis.</title>
        <authorList>
            <consortium name="DOE Joint Genome Institute"/>
            <person name="Tisserant E."/>
            <person name="Malbreil M."/>
            <person name="Kuo A."/>
            <person name="Kohler A."/>
            <person name="Symeonidi A."/>
            <person name="Balestrini R."/>
            <person name="Charron P."/>
            <person name="Duensing N."/>
            <person name="Frei-dit-Frey N."/>
            <person name="Gianinazzi-Pearson V."/>
            <person name="Gilbert B."/>
            <person name="Handa Y."/>
            <person name="Hijri M."/>
            <person name="Kaul R."/>
            <person name="Kawaguchi M."/>
            <person name="Krajinski F."/>
            <person name="Lammers P."/>
            <person name="Lapierre D."/>
            <person name="Masclaux F.G."/>
            <person name="Murat C."/>
            <person name="Morin E."/>
            <person name="Ndikumana S."/>
            <person name="Pagni M."/>
            <person name="Petitpierre D."/>
            <person name="Requena N."/>
            <person name="Rosikiewicz P."/>
            <person name="Riley R."/>
            <person name="Saito K."/>
            <person name="San Clemente H."/>
            <person name="Shapiro H."/>
            <person name="van Tuinen D."/>
            <person name="Becard G."/>
            <person name="Bonfante P."/>
            <person name="Paszkowski U."/>
            <person name="Shachar-Hill Y."/>
            <person name="Young J.P."/>
            <person name="Sanders I.R."/>
            <person name="Henrissat B."/>
            <person name="Rensing S.A."/>
            <person name="Grigoriev I.V."/>
            <person name="Corradi N."/>
            <person name="Roux C."/>
            <person name="Martin F."/>
        </authorList>
    </citation>
    <scope>NUCLEOTIDE SEQUENCE</scope>
    <source>
        <strain evidence="1">DAOM 197198</strain>
    </source>
</reference>
<accession>U9SZ44</accession>
<gene>
    <name evidence="1" type="ORF">GLOINDRAFT_338113</name>
</gene>
<dbReference type="HOGENOM" id="CLU_2997638_0_0_1"/>